<dbReference type="Gene3D" id="3.40.50.1820">
    <property type="entry name" value="alpha/beta hydrolase"/>
    <property type="match status" value="1"/>
</dbReference>
<dbReference type="SUPFAM" id="SSF53474">
    <property type="entry name" value="alpha/beta-Hydrolases"/>
    <property type="match status" value="1"/>
</dbReference>
<dbReference type="InterPro" id="IPR033140">
    <property type="entry name" value="Lipase_GDXG_put_SER_AS"/>
</dbReference>
<gene>
    <name evidence="5" type="ORF">GCM10010411_14660</name>
</gene>
<evidence type="ECO:0000256" key="3">
    <source>
        <dbReference type="PROSITE-ProRule" id="PRU10038"/>
    </source>
</evidence>
<dbReference type="Pfam" id="PF07859">
    <property type="entry name" value="Abhydrolase_3"/>
    <property type="match status" value="1"/>
</dbReference>
<accession>A0ABN3PK42</accession>
<dbReference type="InterPro" id="IPR050300">
    <property type="entry name" value="GDXG_lipolytic_enzyme"/>
</dbReference>
<dbReference type="PANTHER" id="PTHR48081:SF8">
    <property type="entry name" value="ALPHA_BETA HYDROLASE FOLD-3 DOMAIN-CONTAINING PROTEIN-RELATED"/>
    <property type="match status" value="1"/>
</dbReference>
<keyword evidence="2 5" id="KW-0378">Hydrolase</keyword>
<comment type="similarity">
    <text evidence="1">Belongs to the 'GDXG' lipolytic enzyme family.</text>
</comment>
<evidence type="ECO:0000256" key="1">
    <source>
        <dbReference type="ARBA" id="ARBA00010515"/>
    </source>
</evidence>
<sequence>MESVIENRLGTSREARRIAFLLKCLTRPVLRYSPLTPPMLRLAGVFDWGASVVMRPSRHTRIERVRLDGFHGEWIRTEGITNPGRVILYLHGDGFFSCGLRTHRNLVAGLAARSDAVAFSVAYRQLPGAPLSTSMADALASYRWLLDQGYGADDIVIAGDSAGGFLAFTTVLSALEAGLPVPAGIVTLSPLADLDHVARKPYPHTRKDAYIPAHRLKGLKRLLLAGMDEDPSPSTRDLTGLPPVFIMVGSREALRFDAELMAARLAEAGVPHRLQIWEDQVHVFPVFAGVVPEGAQALDEIAAFVYEVTPTPRPTARAA</sequence>
<feature type="domain" description="Alpha/beta hydrolase fold-3" evidence="4">
    <location>
        <begin position="87"/>
        <end position="284"/>
    </location>
</feature>
<evidence type="ECO:0000259" key="4">
    <source>
        <dbReference type="Pfam" id="PF07859"/>
    </source>
</evidence>
<dbReference type="PROSITE" id="PS01174">
    <property type="entry name" value="LIPASE_GDXG_SER"/>
    <property type="match status" value="1"/>
</dbReference>
<reference evidence="5 6" key="1">
    <citation type="journal article" date="2019" name="Int. J. Syst. Evol. Microbiol.">
        <title>The Global Catalogue of Microorganisms (GCM) 10K type strain sequencing project: providing services to taxonomists for standard genome sequencing and annotation.</title>
        <authorList>
            <consortium name="The Broad Institute Genomics Platform"/>
            <consortium name="The Broad Institute Genome Sequencing Center for Infectious Disease"/>
            <person name="Wu L."/>
            <person name="Ma J."/>
        </authorList>
    </citation>
    <scope>NUCLEOTIDE SEQUENCE [LARGE SCALE GENOMIC DNA]</scope>
    <source>
        <strain evidence="5 6">JCM 6833</strain>
    </source>
</reference>
<feature type="active site" evidence="3">
    <location>
        <position position="161"/>
    </location>
</feature>
<dbReference type="PANTHER" id="PTHR48081">
    <property type="entry name" value="AB HYDROLASE SUPERFAMILY PROTEIN C4A8.06C"/>
    <property type="match status" value="1"/>
</dbReference>
<keyword evidence="6" id="KW-1185">Reference proteome</keyword>
<dbReference type="EMBL" id="BAAATD010000002">
    <property type="protein sequence ID" value="GAA2583088.1"/>
    <property type="molecule type" value="Genomic_DNA"/>
</dbReference>
<dbReference type="RefSeq" id="WP_344540434.1">
    <property type="nucleotide sequence ID" value="NZ_BAAATD010000002.1"/>
</dbReference>
<protein>
    <submittedName>
        <fullName evidence="5">Alpha/beta hydrolase fold domain-containing protein</fullName>
    </submittedName>
</protein>
<evidence type="ECO:0000256" key="2">
    <source>
        <dbReference type="ARBA" id="ARBA00022801"/>
    </source>
</evidence>
<dbReference type="GO" id="GO:0016787">
    <property type="term" value="F:hydrolase activity"/>
    <property type="evidence" value="ECO:0007669"/>
    <property type="project" value="UniProtKB-KW"/>
</dbReference>
<organism evidence="5 6">
    <name type="scientific">Actinomadura fulvescens</name>
    <dbReference type="NCBI Taxonomy" id="46160"/>
    <lineage>
        <taxon>Bacteria</taxon>
        <taxon>Bacillati</taxon>
        <taxon>Actinomycetota</taxon>
        <taxon>Actinomycetes</taxon>
        <taxon>Streptosporangiales</taxon>
        <taxon>Thermomonosporaceae</taxon>
        <taxon>Actinomadura</taxon>
    </lineage>
</organism>
<evidence type="ECO:0000313" key="5">
    <source>
        <dbReference type="EMBL" id="GAA2583088.1"/>
    </source>
</evidence>
<dbReference type="InterPro" id="IPR013094">
    <property type="entry name" value="AB_hydrolase_3"/>
</dbReference>
<dbReference type="Proteomes" id="UP001501509">
    <property type="component" value="Unassembled WGS sequence"/>
</dbReference>
<evidence type="ECO:0000313" key="6">
    <source>
        <dbReference type="Proteomes" id="UP001501509"/>
    </source>
</evidence>
<comment type="caution">
    <text evidence="5">The sequence shown here is derived from an EMBL/GenBank/DDBJ whole genome shotgun (WGS) entry which is preliminary data.</text>
</comment>
<proteinExistence type="inferred from homology"/>
<name>A0ABN3PK42_9ACTN</name>
<dbReference type="InterPro" id="IPR029058">
    <property type="entry name" value="AB_hydrolase_fold"/>
</dbReference>